<keyword evidence="2" id="KW-1133">Transmembrane helix</keyword>
<feature type="transmembrane region" description="Helical" evidence="2">
    <location>
        <begin position="107"/>
        <end position="128"/>
    </location>
</feature>
<feature type="transmembrane region" description="Helical" evidence="2">
    <location>
        <begin position="161"/>
        <end position="180"/>
    </location>
</feature>
<sequence length="417" mass="47166">MPTASERINALNPFSKKESHSAGSITTYKVLTILSWLLSLVVTLYYVTNEPHDGFTIRRRIWDQNYLYRTAFTLNATIVDIYWVVLFILQIGYVAHLFSSNTDYVNAAASVGSHFIFHNLLHFAFVMLFVRSHFVWAELILIINFANLSSLYFRHNTYPRFIHWPVVSAPLAWTFVAIYWNGAIMVHDPDNLVARIFGNIFIWSILVYGGFFITIYKDYTMGFSLSVLSAAIGVAQFYDKVIAFQWIFAFTIMAVLFVSTLVIAYPAWSGKEYSWPRRSAPADQERAPLLADDHGSETNNTPQNPHGSQESSTEDLKAQKHLWKKASFVAGRFAAKEATIKAHIQRRLTFHDITILRKTLVEGQANANGSGPPMAVIKGEKEGERAREAKITISHDGDYATAVCIAYEPPVKKEGCE</sequence>
<dbReference type="Gene3D" id="3.90.470.20">
    <property type="entry name" value="4'-phosphopantetheinyl transferase domain"/>
    <property type="match status" value="1"/>
</dbReference>
<feature type="transmembrane region" description="Helical" evidence="2">
    <location>
        <begin position="67"/>
        <end position="95"/>
    </location>
</feature>
<dbReference type="Pfam" id="PF08611">
    <property type="entry name" value="DUF1774"/>
    <property type="match status" value="1"/>
</dbReference>
<keyword evidence="2" id="KW-0472">Membrane</keyword>
<feature type="transmembrane region" description="Helical" evidence="2">
    <location>
        <begin position="244"/>
        <end position="268"/>
    </location>
</feature>
<proteinExistence type="predicted"/>
<accession>A0AAE0CZ85</accession>
<dbReference type="EMBL" id="VYYT01000599">
    <property type="protein sequence ID" value="KAK2731245.1"/>
    <property type="molecule type" value="Genomic_DNA"/>
</dbReference>
<protein>
    <submittedName>
        <fullName evidence="3">ATP synthase F0</fullName>
    </submittedName>
</protein>
<gene>
    <name evidence="3" type="ORF">CKAH01_09121</name>
</gene>
<organism evidence="3 4">
    <name type="scientific">Colletotrichum kahawae</name>
    <name type="common">Coffee berry disease fungus</name>
    <dbReference type="NCBI Taxonomy" id="34407"/>
    <lineage>
        <taxon>Eukaryota</taxon>
        <taxon>Fungi</taxon>
        <taxon>Dikarya</taxon>
        <taxon>Ascomycota</taxon>
        <taxon>Pezizomycotina</taxon>
        <taxon>Sordariomycetes</taxon>
        <taxon>Hypocreomycetidae</taxon>
        <taxon>Glomerellales</taxon>
        <taxon>Glomerellaceae</taxon>
        <taxon>Colletotrichum</taxon>
        <taxon>Colletotrichum gloeosporioides species complex</taxon>
    </lineage>
</organism>
<dbReference type="PANTHER" id="PTHR37992">
    <property type="entry name" value="EXPRESSED PROTEIN"/>
    <property type="match status" value="1"/>
</dbReference>
<dbReference type="InterPro" id="IPR037143">
    <property type="entry name" value="4-PPantetheinyl_Trfase_dom_sf"/>
</dbReference>
<dbReference type="SUPFAM" id="SSF56214">
    <property type="entry name" value="4'-phosphopantetheinyl transferase"/>
    <property type="match status" value="1"/>
</dbReference>
<feature type="transmembrane region" description="Helical" evidence="2">
    <location>
        <begin position="134"/>
        <end position="154"/>
    </location>
</feature>
<keyword evidence="2" id="KW-0812">Transmembrane</keyword>
<evidence type="ECO:0000256" key="1">
    <source>
        <dbReference type="SAM" id="MobiDB-lite"/>
    </source>
</evidence>
<evidence type="ECO:0000313" key="4">
    <source>
        <dbReference type="Proteomes" id="UP001281614"/>
    </source>
</evidence>
<feature type="region of interest" description="Disordered" evidence="1">
    <location>
        <begin position="291"/>
        <end position="316"/>
    </location>
</feature>
<name>A0AAE0CZ85_COLKA</name>
<dbReference type="Proteomes" id="UP001281614">
    <property type="component" value="Unassembled WGS sequence"/>
</dbReference>
<dbReference type="AlphaFoldDB" id="A0AAE0CZ85"/>
<dbReference type="PANTHER" id="PTHR37992:SF1">
    <property type="entry name" value="DUF1774-DOMAIN-CONTAINING PROTEIN"/>
    <property type="match status" value="1"/>
</dbReference>
<reference evidence="3" key="1">
    <citation type="submission" date="2023-02" db="EMBL/GenBank/DDBJ databases">
        <title>Colletotrichum kahawae CIFC_Que2 genome sequencing and assembly.</title>
        <authorList>
            <person name="Baroncelli R."/>
        </authorList>
    </citation>
    <scope>NUCLEOTIDE SEQUENCE</scope>
    <source>
        <strain evidence="3">CIFC_Que2</strain>
    </source>
</reference>
<dbReference type="InterPro" id="IPR013920">
    <property type="entry name" value="DUF1774_fun"/>
</dbReference>
<dbReference type="GO" id="GO:0008897">
    <property type="term" value="F:holo-[acyl-carrier-protein] synthase activity"/>
    <property type="evidence" value="ECO:0007669"/>
    <property type="project" value="InterPro"/>
</dbReference>
<feature type="transmembrane region" description="Helical" evidence="2">
    <location>
        <begin position="26"/>
        <end position="47"/>
    </location>
</feature>
<evidence type="ECO:0000256" key="2">
    <source>
        <dbReference type="SAM" id="Phobius"/>
    </source>
</evidence>
<comment type="caution">
    <text evidence="3">The sequence shown here is derived from an EMBL/GenBank/DDBJ whole genome shotgun (WGS) entry which is preliminary data.</text>
</comment>
<keyword evidence="4" id="KW-1185">Reference proteome</keyword>
<feature type="transmembrane region" description="Helical" evidence="2">
    <location>
        <begin position="192"/>
        <end position="213"/>
    </location>
</feature>
<evidence type="ECO:0000313" key="3">
    <source>
        <dbReference type="EMBL" id="KAK2731245.1"/>
    </source>
</evidence>
<feature type="compositionally biased region" description="Polar residues" evidence="1">
    <location>
        <begin position="297"/>
        <end position="311"/>
    </location>
</feature>
<dbReference type="GO" id="GO:0000287">
    <property type="term" value="F:magnesium ion binding"/>
    <property type="evidence" value="ECO:0007669"/>
    <property type="project" value="InterPro"/>
</dbReference>